<reference evidence="2 3" key="1">
    <citation type="submission" date="2015-09" db="EMBL/GenBank/DDBJ databases">
        <title>Draft genome sequence of Kouleothrix aurantiaca JCM 19913.</title>
        <authorList>
            <person name="Hemp J."/>
        </authorList>
    </citation>
    <scope>NUCLEOTIDE SEQUENCE [LARGE SCALE GENOMIC DNA]</scope>
    <source>
        <strain evidence="2 3">COM-B</strain>
    </source>
</reference>
<protein>
    <recommendedName>
        <fullName evidence="1">AAA+ ATPase domain-containing protein</fullName>
    </recommendedName>
</protein>
<evidence type="ECO:0000259" key="1">
    <source>
        <dbReference type="SMART" id="SM00382"/>
    </source>
</evidence>
<gene>
    <name evidence="2" type="ORF">SE17_12175</name>
</gene>
<proteinExistence type="predicted"/>
<accession>A0A0P9F8T1</accession>
<sequence>MAPELATILASLADAIDQQLHPDENDFVGRAYVRDEIAKFLAVRNRMLVLAGPPGIGKTALAAQLVRENMAAAIPYLAHFCSLSGDDNPYTFCDALAQQLQALLGEGYSLPDTVRKQQVTIQASANIAQASGNTNVKVLTLNIGGMHPREAFRQAVREPLRAFHDQHGGLPNSAPLLIVIDGLDRAWEWDGGQDGNIVSMLADAQDLPPWINLICTARPGPAVQTLRAQAGVRVVDLQGPANLDDIATFFRERFLGTLPAEVRAHFEQLVAADAGLAAGAGRPGDAFVAQAVAASQGNFLFVRRYAGALRAALLPGGAQPNTDPAALLRFDNSSLASVLDTTYAATLEQLHRSLEATPNDADNEVLATLAIAFEPLSLPLLSCISGQPASIIAESLNQRLKAVLVADGDDDARTYAFYHNAFGDYVRRQLSQQGRPNDVLAAQRLELADDNDPEVREYRSRFRWAHLLRGLDLADAARDQNTEQEATPAPAAAPAAITADSVAQIREHVHDPVIQAQLLRGLATRALDPSQSNAMGSWRSALSCLRAAEHALRHSRALSYLRQRGCGAAHV</sequence>
<dbReference type="AlphaFoldDB" id="A0A0P9F8T1"/>
<dbReference type="EMBL" id="LJCR01000371">
    <property type="protein sequence ID" value="KPV52996.1"/>
    <property type="molecule type" value="Genomic_DNA"/>
</dbReference>
<dbReference type="InterPro" id="IPR041664">
    <property type="entry name" value="AAA_16"/>
</dbReference>
<feature type="domain" description="AAA+ ATPase" evidence="1">
    <location>
        <begin position="44"/>
        <end position="236"/>
    </location>
</feature>
<dbReference type="PANTHER" id="PTHR10039">
    <property type="entry name" value="AMELOGENIN"/>
    <property type="match status" value="1"/>
</dbReference>
<dbReference type="SMART" id="SM00382">
    <property type="entry name" value="AAA"/>
    <property type="match status" value="1"/>
</dbReference>
<dbReference type="InterPro" id="IPR027417">
    <property type="entry name" value="P-loop_NTPase"/>
</dbReference>
<dbReference type="SUPFAM" id="SSF52540">
    <property type="entry name" value="P-loop containing nucleoside triphosphate hydrolases"/>
    <property type="match status" value="1"/>
</dbReference>
<dbReference type="PANTHER" id="PTHR10039:SF14">
    <property type="entry name" value="NACHT DOMAIN-CONTAINING PROTEIN"/>
    <property type="match status" value="1"/>
</dbReference>
<dbReference type="Gene3D" id="3.40.50.300">
    <property type="entry name" value="P-loop containing nucleotide triphosphate hydrolases"/>
    <property type="match status" value="1"/>
</dbReference>
<dbReference type="InterPro" id="IPR003593">
    <property type="entry name" value="AAA+_ATPase"/>
</dbReference>
<dbReference type="Pfam" id="PF13191">
    <property type="entry name" value="AAA_16"/>
    <property type="match status" value="1"/>
</dbReference>
<feature type="non-terminal residue" evidence="2">
    <location>
        <position position="571"/>
    </location>
</feature>
<comment type="caution">
    <text evidence="2">The sequence shown here is derived from an EMBL/GenBank/DDBJ whole genome shotgun (WGS) entry which is preliminary data.</text>
</comment>
<keyword evidence="3" id="KW-1185">Reference proteome</keyword>
<organism evidence="2 3">
    <name type="scientific">Kouleothrix aurantiaca</name>
    <dbReference type="NCBI Taxonomy" id="186479"/>
    <lineage>
        <taxon>Bacteria</taxon>
        <taxon>Bacillati</taxon>
        <taxon>Chloroflexota</taxon>
        <taxon>Chloroflexia</taxon>
        <taxon>Chloroflexales</taxon>
        <taxon>Roseiflexineae</taxon>
        <taxon>Roseiflexaceae</taxon>
        <taxon>Kouleothrix</taxon>
    </lineage>
</organism>
<evidence type="ECO:0000313" key="2">
    <source>
        <dbReference type="EMBL" id="KPV52996.1"/>
    </source>
</evidence>
<dbReference type="Proteomes" id="UP000050509">
    <property type="component" value="Unassembled WGS sequence"/>
</dbReference>
<evidence type="ECO:0000313" key="3">
    <source>
        <dbReference type="Proteomes" id="UP000050509"/>
    </source>
</evidence>
<name>A0A0P9F8T1_9CHLR</name>